<dbReference type="PROSITE" id="PS50109">
    <property type="entry name" value="HIS_KIN"/>
    <property type="match status" value="1"/>
</dbReference>
<dbReference type="EMBL" id="JAAHBT010000113">
    <property type="protein sequence ID" value="NES10274.1"/>
    <property type="molecule type" value="Genomic_DNA"/>
</dbReference>
<feature type="domain" description="Histidine kinase" evidence="10">
    <location>
        <begin position="274"/>
        <end position="480"/>
    </location>
</feature>
<dbReference type="SMART" id="SM00387">
    <property type="entry name" value="HATPase_c"/>
    <property type="match status" value="1"/>
</dbReference>
<evidence type="ECO:0000256" key="3">
    <source>
        <dbReference type="ARBA" id="ARBA00022553"/>
    </source>
</evidence>
<keyword evidence="7" id="KW-0067">ATP-binding</keyword>
<evidence type="ECO:0000256" key="5">
    <source>
        <dbReference type="ARBA" id="ARBA00022741"/>
    </source>
</evidence>
<accession>A0A6I5RQ26</accession>
<dbReference type="Pfam" id="PF00512">
    <property type="entry name" value="HisKA"/>
    <property type="match status" value="1"/>
</dbReference>
<evidence type="ECO:0000256" key="8">
    <source>
        <dbReference type="ARBA" id="ARBA00023012"/>
    </source>
</evidence>
<comment type="catalytic activity">
    <reaction evidence="1">
        <text>ATP + protein L-histidine = ADP + protein N-phospho-L-histidine.</text>
        <dbReference type="EC" id="2.7.13.3"/>
    </reaction>
</comment>
<sequence length="492" mass="54491">MHMLDARIIEKEAQAISLRPFNLLRWFSVVSLLIIASVAVGLGYVSTRFVVTDSVERDAMLTAQFIQAMAQAEVRHARIVAGVSMGELLDPRNDGTFEGLPIKEAVAARTEFFDHIKHLPDTLLANAYAEDRTVVWSTNPELIGRRILGDEDLDESFESKVSVSASYHKAEEGRDEQRFEREPRYLFIENYIPMFDATGTHVVSMVEIYKEPQDLVRRIQRGYVLIWTSTLLGGLLIYLGLFWIVRRAAGMMQSQQSQLIASETFVALGEMSSAVAHSLRNPLATIRSSAELAHEVASQGAQKNIGDIISQVDRMSRWVRDLLASLRPVDDDAEAVDLLAVLKDTQLAFSQQTERYGVRVESRLPPSAMVISQKVLLTQILNSLFSNALEAMPKGGRLSLEVTLLADSRQLQLMLSDTGKGMSEQQERMVFKPFFTTKQGGLGVGLMLVKRIMERFGGAVSLTSRQAEGTRVCLTFNLAGGDHGAQHSASGG</sequence>
<organism evidence="11 12">
    <name type="scientific">Pseudomonas laurentiana</name>
    <dbReference type="NCBI Taxonomy" id="2364649"/>
    <lineage>
        <taxon>Bacteria</taxon>
        <taxon>Pseudomonadati</taxon>
        <taxon>Pseudomonadota</taxon>
        <taxon>Gammaproteobacteria</taxon>
        <taxon>Pseudomonadales</taxon>
        <taxon>Pseudomonadaceae</taxon>
        <taxon>Pseudomonas</taxon>
    </lineage>
</organism>
<dbReference type="AlphaFoldDB" id="A0A6I5RQ26"/>
<proteinExistence type="predicted"/>
<dbReference type="RefSeq" id="WP_163936156.1">
    <property type="nucleotide sequence ID" value="NZ_BMQU01000002.1"/>
</dbReference>
<reference evidence="11 12" key="1">
    <citation type="submission" date="2020-02" db="EMBL/GenBank/DDBJ databases">
        <title>Broccoli isolated Pseudomonas sp.</title>
        <authorList>
            <person name="Fujikawa T."/>
            <person name="Sawada H."/>
        </authorList>
    </citation>
    <scope>NUCLEOTIDE SEQUENCE [LARGE SCALE GENOMIC DNA]</scope>
    <source>
        <strain evidence="11 12">JCM 32154</strain>
    </source>
</reference>
<dbReference type="InterPro" id="IPR004358">
    <property type="entry name" value="Sig_transdc_His_kin-like_C"/>
</dbReference>
<protein>
    <recommendedName>
        <fullName evidence="2">histidine kinase</fullName>
        <ecNumber evidence="2">2.7.13.3</ecNumber>
    </recommendedName>
</protein>
<dbReference type="CDD" id="cd00082">
    <property type="entry name" value="HisKA"/>
    <property type="match status" value="1"/>
</dbReference>
<keyword evidence="4" id="KW-0808">Transferase</keyword>
<dbReference type="SMART" id="SM00388">
    <property type="entry name" value="HisKA"/>
    <property type="match status" value="1"/>
</dbReference>
<keyword evidence="6 11" id="KW-0418">Kinase</keyword>
<evidence type="ECO:0000259" key="10">
    <source>
        <dbReference type="PROSITE" id="PS50109"/>
    </source>
</evidence>
<evidence type="ECO:0000256" key="1">
    <source>
        <dbReference type="ARBA" id="ARBA00000085"/>
    </source>
</evidence>
<evidence type="ECO:0000256" key="4">
    <source>
        <dbReference type="ARBA" id="ARBA00022679"/>
    </source>
</evidence>
<dbReference type="Gene3D" id="1.10.287.130">
    <property type="match status" value="1"/>
</dbReference>
<comment type="caution">
    <text evidence="11">The sequence shown here is derived from an EMBL/GenBank/DDBJ whole genome shotgun (WGS) entry which is preliminary data.</text>
</comment>
<keyword evidence="9" id="KW-1133">Transmembrane helix</keyword>
<evidence type="ECO:0000313" key="11">
    <source>
        <dbReference type="EMBL" id="NES10274.1"/>
    </source>
</evidence>
<dbReference type="InterPro" id="IPR003661">
    <property type="entry name" value="HisK_dim/P_dom"/>
</dbReference>
<dbReference type="GO" id="GO:0000155">
    <property type="term" value="F:phosphorelay sensor kinase activity"/>
    <property type="evidence" value="ECO:0007669"/>
    <property type="project" value="InterPro"/>
</dbReference>
<dbReference type="Proteomes" id="UP000471751">
    <property type="component" value="Unassembled WGS sequence"/>
</dbReference>
<dbReference type="EC" id="2.7.13.3" evidence="2"/>
<dbReference type="PANTHER" id="PTHR43065:SF10">
    <property type="entry name" value="PEROXIDE STRESS-ACTIVATED HISTIDINE KINASE MAK3"/>
    <property type="match status" value="1"/>
</dbReference>
<keyword evidence="9" id="KW-0472">Membrane</keyword>
<dbReference type="SUPFAM" id="SSF47384">
    <property type="entry name" value="Homodimeric domain of signal transducing histidine kinase"/>
    <property type="match status" value="1"/>
</dbReference>
<dbReference type="InterPro" id="IPR005467">
    <property type="entry name" value="His_kinase_dom"/>
</dbReference>
<keyword evidence="9" id="KW-0812">Transmembrane</keyword>
<keyword evidence="8" id="KW-0902">Two-component regulatory system</keyword>
<dbReference type="InterPro" id="IPR003594">
    <property type="entry name" value="HATPase_dom"/>
</dbReference>
<gene>
    <name evidence="11" type="ORF">G3O07_11865</name>
</gene>
<dbReference type="InterPro" id="IPR036097">
    <property type="entry name" value="HisK_dim/P_sf"/>
</dbReference>
<evidence type="ECO:0000256" key="2">
    <source>
        <dbReference type="ARBA" id="ARBA00012438"/>
    </source>
</evidence>
<dbReference type="Pfam" id="PF02518">
    <property type="entry name" value="HATPase_c"/>
    <property type="match status" value="1"/>
</dbReference>
<dbReference type="PANTHER" id="PTHR43065">
    <property type="entry name" value="SENSOR HISTIDINE KINASE"/>
    <property type="match status" value="1"/>
</dbReference>
<evidence type="ECO:0000256" key="6">
    <source>
        <dbReference type="ARBA" id="ARBA00022777"/>
    </source>
</evidence>
<dbReference type="InterPro" id="IPR036890">
    <property type="entry name" value="HATPase_C_sf"/>
</dbReference>
<feature type="transmembrane region" description="Helical" evidence="9">
    <location>
        <begin position="223"/>
        <end position="245"/>
    </location>
</feature>
<evidence type="ECO:0000256" key="9">
    <source>
        <dbReference type="SAM" id="Phobius"/>
    </source>
</evidence>
<evidence type="ECO:0000313" key="12">
    <source>
        <dbReference type="Proteomes" id="UP000471751"/>
    </source>
</evidence>
<name>A0A6I5RQ26_9PSED</name>
<keyword evidence="12" id="KW-1185">Reference proteome</keyword>
<dbReference type="GO" id="GO:0005524">
    <property type="term" value="F:ATP binding"/>
    <property type="evidence" value="ECO:0007669"/>
    <property type="project" value="UniProtKB-KW"/>
</dbReference>
<dbReference type="Gene3D" id="3.30.565.10">
    <property type="entry name" value="Histidine kinase-like ATPase, C-terminal domain"/>
    <property type="match status" value="1"/>
</dbReference>
<keyword evidence="3" id="KW-0597">Phosphoprotein</keyword>
<evidence type="ECO:0000256" key="7">
    <source>
        <dbReference type="ARBA" id="ARBA00022840"/>
    </source>
</evidence>
<feature type="transmembrane region" description="Helical" evidence="9">
    <location>
        <begin position="26"/>
        <end position="45"/>
    </location>
</feature>
<dbReference type="SUPFAM" id="SSF55874">
    <property type="entry name" value="ATPase domain of HSP90 chaperone/DNA topoisomerase II/histidine kinase"/>
    <property type="match status" value="1"/>
</dbReference>
<keyword evidence="5" id="KW-0547">Nucleotide-binding</keyword>
<dbReference type="PRINTS" id="PR00344">
    <property type="entry name" value="BCTRLSENSOR"/>
</dbReference>